<evidence type="ECO:0000256" key="3">
    <source>
        <dbReference type="ARBA" id="ARBA00022527"/>
    </source>
</evidence>
<dbReference type="Gene3D" id="2.30.29.30">
    <property type="entry name" value="Pleckstrin-homology domain (PH domain)/Phosphotyrosine-binding domain (PTB)"/>
    <property type="match status" value="1"/>
</dbReference>
<evidence type="ECO:0000256" key="12">
    <source>
        <dbReference type="PROSITE-ProRule" id="PRU10141"/>
    </source>
</evidence>
<dbReference type="FunFam" id="1.10.510.10:FF:000024">
    <property type="entry name" value="Probable serine/threonine-protein kinase cot-1"/>
    <property type="match status" value="1"/>
</dbReference>
<dbReference type="STRING" id="1147741.A0A0R3RGV6"/>
<dbReference type="PROSITE" id="PS00108">
    <property type="entry name" value="PROTEIN_KINASE_ST"/>
    <property type="match status" value="1"/>
</dbReference>
<comment type="catalytic activity">
    <reaction evidence="10">
        <text>L-seryl-[protein] + ATP = O-phospho-L-seryl-[protein] + ADP + H(+)</text>
        <dbReference type="Rhea" id="RHEA:17989"/>
        <dbReference type="Rhea" id="RHEA-COMP:9863"/>
        <dbReference type="Rhea" id="RHEA-COMP:11604"/>
        <dbReference type="ChEBI" id="CHEBI:15378"/>
        <dbReference type="ChEBI" id="CHEBI:29999"/>
        <dbReference type="ChEBI" id="CHEBI:30616"/>
        <dbReference type="ChEBI" id="CHEBI:83421"/>
        <dbReference type="ChEBI" id="CHEBI:456216"/>
        <dbReference type="EC" id="2.7.11.1"/>
    </reaction>
</comment>
<dbReference type="Gene3D" id="1.10.287.1270">
    <property type="match status" value="3"/>
</dbReference>
<comment type="catalytic activity">
    <reaction evidence="9">
        <text>L-threonyl-[protein] + ATP = O-phospho-L-threonyl-[protein] + ADP + H(+)</text>
        <dbReference type="Rhea" id="RHEA:46608"/>
        <dbReference type="Rhea" id="RHEA-COMP:11060"/>
        <dbReference type="Rhea" id="RHEA-COMP:11605"/>
        <dbReference type="ChEBI" id="CHEBI:15378"/>
        <dbReference type="ChEBI" id="CHEBI:30013"/>
        <dbReference type="ChEBI" id="CHEBI:30616"/>
        <dbReference type="ChEBI" id="CHEBI:61977"/>
        <dbReference type="ChEBI" id="CHEBI:456216"/>
        <dbReference type="EC" id="2.7.11.1"/>
    </reaction>
</comment>
<dbReference type="GO" id="GO:0106310">
    <property type="term" value="F:protein serine kinase activity"/>
    <property type="evidence" value="ECO:0007669"/>
    <property type="project" value="RHEA"/>
</dbReference>
<dbReference type="SMART" id="SM00220">
    <property type="entry name" value="S_TKc"/>
    <property type="match status" value="1"/>
</dbReference>
<evidence type="ECO:0000256" key="9">
    <source>
        <dbReference type="ARBA" id="ARBA00047899"/>
    </source>
</evidence>
<dbReference type="GO" id="GO:0007010">
    <property type="term" value="P:cytoskeleton organization"/>
    <property type="evidence" value="ECO:0007669"/>
    <property type="project" value="UniProtKB-ARBA"/>
</dbReference>
<keyword evidence="18" id="KW-1185">Reference proteome</keyword>
<feature type="domain" description="PH" evidence="14">
    <location>
        <begin position="596"/>
        <end position="696"/>
    </location>
</feature>
<evidence type="ECO:0000259" key="15">
    <source>
        <dbReference type="PROSITE" id="PS50011"/>
    </source>
</evidence>
<evidence type="ECO:0000256" key="11">
    <source>
        <dbReference type="PIRSR" id="PIRSR600239-51"/>
    </source>
</evidence>
<dbReference type="AlphaFoldDB" id="A0A0R3RGV6"/>
<dbReference type="EC" id="2.7.11.-" evidence="13"/>
<keyword evidence="5 13" id="KW-0808">Transferase</keyword>
<dbReference type="PANTHER" id="PTHR24355:SF18">
    <property type="entry name" value="G PROTEIN-COUPLED RECEPTOR KINASE"/>
    <property type="match status" value="1"/>
</dbReference>
<dbReference type="SMART" id="SM00133">
    <property type="entry name" value="S_TK_X"/>
    <property type="match status" value="1"/>
</dbReference>
<feature type="binding site" evidence="12">
    <location>
        <position position="229"/>
    </location>
    <ligand>
        <name>ATP</name>
        <dbReference type="ChEBI" id="CHEBI:30616"/>
    </ligand>
</feature>
<dbReference type="InterPro" id="IPR000239">
    <property type="entry name" value="GPCR_kinase"/>
</dbReference>
<sequence length="745" mass="84822">MADLEAVLADVSYLMAMEKSRSQPAARASKKIILPDPRHVHSSIFDVVRSIMQKYLEKTGEIKFERIFSQRLGFLLLKDFADNACETACSQIKFYEAIKEYEKMGTAEERLIKAREIYDHNIMVEMLAHSHNYSKSSLQDVQRNLMKNNVQPDLFQPYVLEICEQLKSDIFQKFLESDKFTRFCQWKNLELNMQLSVNDFSIHRIIGRGGFGEVYGCRKADTGKMYAMKCLDKKRIKMKQGETLALNERIMLSLVSTGEDCPFIVCMTYAFQSPDKLCFVLDLMNGGDLHYHLSQHGVFSESEVIFYAAEVILGLEHMHSRSVVYRDLKPANILLDENGHVRVSDLGLACDFSKKKPHASVMNCPFVLGDMNEEPLIDDDESVYCRGTHGYMAPEVLAKGIAYDSSADWFSFGCMLYKLLKGHSLFRQHKGKPGNKNNDIEKLVSITHDIDLTDAGFSPECQDLIEGLLKHDVPDRLGCHGRGPEEVKEHPFFASVDWQTVYLRRMPPPIIPPRGEVNAADAFDIGNFDDDEVKGIKLTEADNRLYKDFNITISERWQNEIADTIFEVVNQDADKAESKKRAKQRAKLGNDEKDSDVIVHGYIKKLGGPFTSAWQTRYGKLYPSRLELYPESLSGKPELVFMDQIEDVVADLHNVKGEHSIIVKLREGFKEQKLILTNQDEISLGEWHTSLRTAHRVSSELLQRMGRKAIKIYGVNHDPMLVDNERIASVTKALLNRTSSLDSGV</sequence>
<dbReference type="Proteomes" id="UP000050640">
    <property type="component" value="Unplaced"/>
</dbReference>
<evidence type="ECO:0000259" key="17">
    <source>
        <dbReference type="PROSITE" id="PS51285"/>
    </source>
</evidence>
<evidence type="ECO:0000256" key="5">
    <source>
        <dbReference type="ARBA" id="ARBA00022679"/>
    </source>
</evidence>
<evidence type="ECO:0000256" key="10">
    <source>
        <dbReference type="ARBA" id="ARBA00048679"/>
    </source>
</evidence>
<dbReference type="InterPro" id="IPR016137">
    <property type="entry name" value="RGS"/>
</dbReference>
<dbReference type="PROSITE" id="PS50011">
    <property type="entry name" value="PROTEIN_KINASE_DOM"/>
    <property type="match status" value="1"/>
</dbReference>
<dbReference type="FunFam" id="3.30.200.20:FF:000068">
    <property type="entry name" value="G protein-coupled receptor kinase"/>
    <property type="match status" value="1"/>
</dbReference>
<evidence type="ECO:0000256" key="1">
    <source>
        <dbReference type="ARBA" id="ARBA00001256"/>
    </source>
</evidence>
<evidence type="ECO:0000256" key="13">
    <source>
        <dbReference type="RuleBase" id="RU000308"/>
    </source>
</evidence>
<evidence type="ECO:0000256" key="2">
    <source>
        <dbReference type="ARBA" id="ARBA00009793"/>
    </source>
</evidence>
<dbReference type="WBParaSite" id="EEL_0000065201-mRNA-1">
    <property type="protein sequence ID" value="EEL_0000065201-mRNA-1"/>
    <property type="gene ID" value="EEL_0000065201"/>
</dbReference>
<keyword evidence="4" id="KW-0597">Phosphoprotein</keyword>
<dbReference type="InterPro" id="IPR008271">
    <property type="entry name" value="Ser/Thr_kinase_AS"/>
</dbReference>
<dbReference type="GO" id="GO:0004703">
    <property type="term" value="F:G protein-coupled receptor kinase activity"/>
    <property type="evidence" value="ECO:0007669"/>
    <property type="project" value="UniProtKB-EC"/>
</dbReference>
<organism evidence="18 19">
    <name type="scientific">Elaeophora elaphi</name>
    <dbReference type="NCBI Taxonomy" id="1147741"/>
    <lineage>
        <taxon>Eukaryota</taxon>
        <taxon>Metazoa</taxon>
        <taxon>Ecdysozoa</taxon>
        <taxon>Nematoda</taxon>
        <taxon>Chromadorea</taxon>
        <taxon>Rhabditida</taxon>
        <taxon>Spirurina</taxon>
        <taxon>Spiruromorpha</taxon>
        <taxon>Filarioidea</taxon>
        <taxon>Onchocercidae</taxon>
        <taxon>Elaeophora</taxon>
    </lineage>
</organism>
<evidence type="ECO:0000256" key="4">
    <source>
        <dbReference type="ARBA" id="ARBA00022553"/>
    </source>
</evidence>
<comment type="catalytic activity">
    <reaction evidence="1">
        <text>[G-protein-coupled receptor] + ATP = [G-protein-coupled receptor]-phosphate + ADP + H(+)</text>
        <dbReference type="Rhea" id="RHEA:12008"/>
        <dbReference type="Rhea" id="RHEA-COMP:11260"/>
        <dbReference type="Rhea" id="RHEA-COMP:11261"/>
        <dbReference type="ChEBI" id="CHEBI:15378"/>
        <dbReference type="ChEBI" id="CHEBI:30616"/>
        <dbReference type="ChEBI" id="CHEBI:43176"/>
        <dbReference type="ChEBI" id="CHEBI:68546"/>
        <dbReference type="ChEBI" id="CHEBI:456216"/>
        <dbReference type="EC" id="2.7.11.16"/>
    </reaction>
</comment>
<dbReference type="Gene3D" id="1.10.510.10">
    <property type="entry name" value="Transferase(Phosphotransferase) domain 1"/>
    <property type="match status" value="1"/>
</dbReference>
<dbReference type="GO" id="GO:0001664">
    <property type="term" value="F:G protein-coupled receptor binding"/>
    <property type="evidence" value="ECO:0007669"/>
    <property type="project" value="TreeGrafter"/>
</dbReference>
<dbReference type="InterPro" id="IPR036305">
    <property type="entry name" value="RGS_sf"/>
</dbReference>
<evidence type="ECO:0000256" key="8">
    <source>
        <dbReference type="ARBA" id="ARBA00022840"/>
    </source>
</evidence>
<dbReference type="SUPFAM" id="SSF50729">
    <property type="entry name" value="PH domain-like"/>
    <property type="match status" value="1"/>
</dbReference>
<dbReference type="InterPro" id="IPR017441">
    <property type="entry name" value="Protein_kinase_ATP_BS"/>
</dbReference>
<feature type="domain" description="RGS" evidence="16">
    <location>
        <begin position="63"/>
        <end position="184"/>
    </location>
</feature>
<reference evidence="19" key="1">
    <citation type="submission" date="2016-04" db="UniProtKB">
        <authorList>
            <consortium name="WormBaseParasite"/>
        </authorList>
    </citation>
    <scope>IDENTIFICATION</scope>
</reference>
<dbReference type="Gene3D" id="3.30.200.20">
    <property type="entry name" value="Phosphorylase Kinase, domain 1"/>
    <property type="match status" value="1"/>
</dbReference>
<dbReference type="InterPro" id="IPR011009">
    <property type="entry name" value="Kinase-like_dom_sf"/>
</dbReference>
<dbReference type="PROSITE" id="PS50132">
    <property type="entry name" value="RGS"/>
    <property type="match status" value="1"/>
</dbReference>
<protein>
    <recommendedName>
        <fullName evidence="13">G protein-coupled receptor kinase</fullName>
        <ecNumber evidence="13">2.7.11.-</ecNumber>
    </recommendedName>
</protein>
<feature type="active site" description="Proton acceptor" evidence="11">
    <location>
        <position position="327"/>
    </location>
</feature>
<dbReference type="SUPFAM" id="SSF48097">
    <property type="entry name" value="Regulator of G-protein signaling, RGS"/>
    <property type="match status" value="1"/>
</dbReference>
<evidence type="ECO:0000256" key="7">
    <source>
        <dbReference type="ARBA" id="ARBA00022777"/>
    </source>
</evidence>
<evidence type="ECO:0000313" key="18">
    <source>
        <dbReference type="Proteomes" id="UP000050640"/>
    </source>
</evidence>
<dbReference type="PANTHER" id="PTHR24355">
    <property type="entry name" value="G PROTEIN-COUPLED RECEPTOR KINASE/RIBOSOMAL PROTEIN S6 KINASE"/>
    <property type="match status" value="1"/>
</dbReference>
<keyword evidence="3 13" id="KW-0723">Serine/threonine-protein kinase</keyword>
<dbReference type="CDD" id="cd05606">
    <property type="entry name" value="STKc_beta_ARK"/>
    <property type="match status" value="1"/>
</dbReference>
<dbReference type="Pfam" id="PF00069">
    <property type="entry name" value="Pkinase"/>
    <property type="match status" value="1"/>
</dbReference>
<dbReference type="InterPro" id="IPR000719">
    <property type="entry name" value="Prot_kinase_dom"/>
</dbReference>
<keyword evidence="6 12" id="KW-0547">Nucleotide-binding</keyword>
<accession>A0A0R3RGV6</accession>
<dbReference type="PROSITE" id="PS00107">
    <property type="entry name" value="PROTEIN_KINASE_ATP"/>
    <property type="match status" value="1"/>
</dbReference>
<dbReference type="SUPFAM" id="SSF56112">
    <property type="entry name" value="Protein kinase-like (PK-like)"/>
    <property type="match status" value="1"/>
</dbReference>
<keyword evidence="7 13" id="KW-0418">Kinase</keyword>
<evidence type="ECO:0000256" key="6">
    <source>
        <dbReference type="ARBA" id="ARBA00022741"/>
    </source>
</evidence>
<dbReference type="PRINTS" id="PR00717">
    <property type="entry name" value="GPCRKINASE"/>
</dbReference>
<dbReference type="InterPro" id="IPR001849">
    <property type="entry name" value="PH_domain"/>
</dbReference>
<dbReference type="GO" id="GO:0007186">
    <property type="term" value="P:G protein-coupled receptor signaling pathway"/>
    <property type="evidence" value="ECO:0007669"/>
    <property type="project" value="TreeGrafter"/>
</dbReference>
<dbReference type="Pfam" id="PF00615">
    <property type="entry name" value="RGS"/>
    <property type="match status" value="1"/>
</dbReference>
<evidence type="ECO:0000313" key="19">
    <source>
        <dbReference type="WBParaSite" id="EEL_0000065201-mRNA-1"/>
    </source>
</evidence>
<dbReference type="CDD" id="cd01240">
    <property type="entry name" value="PH_GRK2_subgroup"/>
    <property type="match status" value="1"/>
</dbReference>
<dbReference type="PROSITE" id="PS51285">
    <property type="entry name" value="AGC_KINASE_CTER"/>
    <property type="match status" value="1"/>
</dbReference>
<dbReference type="InterPro" id="IPR000961">
    <property type="entry name" value="AGC-kinase_C"/>
</dbReference>
<evidence type="ECO:0000259" key="14">
    <source>
        <dbReference type="PROSITE" id="PS50003"/>
    </source>
</evidence>
<proteinExistence type="inferred from homology"/>
<comment type="similarity">
    <text evidence="2 13">Belongs to the protein kinase superfamily. AGC Ser/Thr protein kinase family. GPRK subfamily.</text>
</comment>
<dbReference type="SMART" id="SM00315">
    <property type="entry name" value="RGS"/>
    <property type="match status" value="1"/>
</dbReference>
<keyword evidence="8 12" id="KW-0067">ATP-binding</keyword>
<dbReference type="PROSITE" id="PS50003">
    <property type="entry name" value="PH_DOMAIN"/>
    <property type="match status" value="1"/>
</dbReference>
<dbReference type="GO" id="GO:0005524">
    <property type="term" value="F:ATP binding"/>
    <property type="evidence" value="ECO:0007669"/>
    <property type="project" value="UniProtKB-UniRule"/>
</dbReference>
<dbReference type="SMART" id="SM00233">
    <property type="entry name" value="PH"/>
    <property type="match status" value="1"/>
</dbReference>
<dbReference type="InterPro" id="IPR011993">
    <property type="entry name" value="PH-like_dom_sf"/>
</dbReference>
<feature type="domain" description="Protein kinase" evidence="15">
    <location>
        <begin position="200"/>
        <end position="493"/>
    </location>
</feature>
<evidence type="ECO:0000259" key="16">
    <source>
        <dbReference type="PROSITE" id="PS50132"/>
    </source>
</evidence>
<name>A0A0R3RGV6_9BILA</name>
<dbReference type="GO" id="GO:0009966">
    <property type="term" value="P:regulation of signal transduction"/>
    <property type="evidence" value="ECO:0007669"/>
    <property type="project" value="TreeGrafter"/>
</dbReference>
<feature type="domain" description="AGC-kinase C-terminal" evidence="17">
    <location>
        <begin position="494"/>
        <end position="561"/>
    </location>
</feature>